<dbReference type="Proteomes" id="UP000704712">
    <property type="component" value="Unassembled WGS sequence"/>
</dbReference>
<dbReference type="Proteomes" id="UP000602510">
    <property type="component" value="Unassembled WGS sequence"/>
</dbReference>
<organism evidence="6 8">
    <name type="scientific">Phytophthora infestans</name>
    <name type="common">Potato late blight agent</name>
    <name type="synonym">Botrytis infestans</name>
    <dbReference type="NCBI Taxonomy" id="4787"/>
    <lineage>
        <taxon>Eukaryota</taxon>
        <taxon>Sar</taxon>
        <taxon>Stramenopiles</taxon>
        <taxon>Oomycota</taxon>
        <taxon>Peronosporomycetes</taxon>
        <taxon>Peronosporales</taxon>
        <taxon>Peronosporaceae</taxon>
        <taxon>Phytophthora</taxon>
    </lineage>
</organism>
<protein>
    <recommendedName>
        <fullName evidence="5">RxLR effector protein</fullName>
    </recommendedName>
</protein>
<evidence type="ECO:0000313" key="8">
    <source>
        <dbReference type="Proteomes" id="UP000602510"/>
    </source>
</evidence>
<gene>
    <name evidence="6" type="ORF">GN244_ATG19454</name>
    <name evidence="7" type="ORF">GN958_ATG08600</name>
</gene>
<dbReference type="AlphaFoldDB" id="A0A833SGM9"/>
<comment type="similarity">
    <text evidence="2 5">Belongs to the RxLR effector family.</text>
</comment>
<accession>A0A833SGM9</accession>
<comment type="caution">
    <text evidence="6">The sequence shown here is derived from an EMBL/GenBank/DDBJ whole genome shotgun (WGS) entry which is preliminary data.</text>
</comment>
<feature type="chain" id="PRO_5044948236" description="RxLR effector protein" evidence="5">
    <location>
        <begin position="22"/>
        <end position="259"/>
    </location>
</feature>
<dbReference type="InterPro" id="IPR031825">
    <property type="entry name" value="RXLR"/>
</dbReference>
<sequence length="259" mass="29125">MRLIQALSITLAILLVRSIAASVAGPSIISTLPSQNTSPFSSRPIVLDQRRSLRVYKTVDGNSAERGLWSYAKALWWAETGASDGYVRKALKLTNLDEAAVKSNKYYAYYVDKTEWYKIIKWLQKDVSTFQVWKTLNLDKITESSQLHSVRNTDAFRVYSRYVKHFNNAVISKLDNGYQPDRVLVERGASDAEMSARALIMANAGIKDDYAQVLLGLTTQGRFIKLLKGAELTGHRDFQFFKLFVETKTAAGKRAAKKG</sequence>
<feature type="signal peptide" evidence="5">
    <location>
        <begin position="1"/>
        <end position="21"/>
    </location>
</feature>
<evidence type="ECO:0000313" key="6">
    <source>
        <dbReference type="EMBL" id="KAF4028843.1"/>
    </source>
</evidence>
<comment type="function">
    <text evidence="5">Effector that suppresses plant defense responses during pathogen infection.</text>
</comment>
<comment type="domain">
    <text evidence="5">The RxLR-dEER motif acts to carry the protein into the host cell cytoplasm through binding to cell surface phosphatidylinositol-3-phosphate.</text>
</comment>
<keyword evidence="8" id="KW-1185">Reference proteome</keyword>
<dbReference type="SMR" id="A0A833SGM9"/>
<keyword evidence="4 5" id="KW-0732">Signal</keyword>
<name>A0A833SGM9_PHYIN</name>
<dbReference type="Pfam" id="PF16810">
    <property type="entry name" value="RXLR"/>
    <property type="match status" value="1"/>
</dbReference>
<proteinExistence type="inferred from homology"/>
<comment type="subcellular location">
    <subcellularLocation>
        <location evidence="1 5">Secreted</location>
    </subcellularLocation>
</comment>
<dbReference type="EMBL" id="WSZM01000950">
    <property type="protein sequence ID" value="KAF4028843.1"/>
    <property type="molecule type" value="Genomic_DNA"/>
</dbReference>
<dbReference type="OMA" id="RIWLEFG"/>
<reference evidence="6" key="1">
    <citation type="submission" date="2020-04" db="EMBL/GenBank/DDBJ databases">
        <title>Hybrid Assembly of Korean Phytophthora infestans isolates.</title>
        <authorList>
            <person name="Prokchorchik M."/>
            <person name="Lee Y."/>
            <person name="Seo J."/>
            <person name="Cho J.-H."/>
            <person name="Park Y.-E."/>
            <person name="Jang D.-C."/>
            <person name="Im J.-S."/>
            <person name="Choi J.-G."/>
            <person name="Park H.-J."/>
            <person name="Lee G.-B."/>
            <person name="Lee Y.-G."/>
            <person name="Hong S.-Y."/>
            <person name="Cho K."/>
            <person name="Sohn K.H."/>
        </authorList>
    </citation>
    <scope>NUCLEOTIDE SEQUENCE</scope>
    <source>
        <strain evidence="6">KR_1_A1</strain>
        <strain evidence="7">KR_2_A2</strain>
    </source>
</reference>
<evidence type="ECO:0000256" key="4">
    <source>
        <dbReference type="ARBA" id="ARBA00022729"/>
    </source>
</evidence>
<evidence type="ECO:0000256" key="1">
    <source>
        <dbReference type="ARBA" id="ARBA00004613"/>
    </source>
</evidence>
<dbReference type="EMBL" id="JAACNO010001196">
    <property type="protein sequence ID" value="KAF4142424.1"/>
    <property type="molecule type" value="Genomic_DNA"/>
</dbReference>
<evidence type="ECO:0000313" key="7">
    <source>
        <dbReference type="EMBL" id="KAF4142424.1"/>
    </source>
</evidence>
<keyword evidence="3 5" id="KW-0964">Secreted</keyword>
<evidence type="ECO:0000256" key="5">
    <source>
        <dbReference type="RuleBase" id="RU367124"/>
    </source>
</evidence>
<evidence type="ECO:0000256" key="3">
    <source>
        <dbReference type="ARBA" id="ARBA00022525"/>
    </source>
</evidence>
<evidence type="ECO:0000256" key="2">
    <source>
        <dbReference type="ARBA" id="ARBA00010400"/>
    </source>
</evidence>